<dbReference type="Pfam" id="PF10003">
    <property type="entry name" value="DUF2244"/>
    <property type="match status" value="1"/>
</dbReference>
<protein>
    <submittedName>
        <fullName evidence="2">Putative membrane protein</fullName>
    </submittedName>
</protein>
<reference evidence="2 3" key="1">
    <citation type="submission" date="2020-08" db="EMBL/GenBank/DDBJ databases">
        <title>Genomic Encyclopedia of Type Strains, Phase IV (KMG-IV): sequencing the most valuable type-strain genomes for metagenomic binning, comparative biology and taxonomic classification.</title>
        <authorList>
            <person name="Goeker M."/>
        </authorList>
    </citation>
    <scope>NUCLEOTIDE SEQUENCE [LARGE SCALE GENOMIC DNA]</scope>
    <source>
        <strain evidence="2 3">DSM 23447</strain>
    </source>
</reference>
<proteinExistence type="predicted"/>
<dbReference type="RefSeq" id="WP_183311094.1">
    <property type="nucleotide sequence ID" value="NZ_JACIEW010000004.1"/>
</dbReference>
<evidence type="ECO:0000313" key="3">
    <source>
        <dbReference type="Proteomes" id="UP000547011"/>
    </source>
</evidence>
<keyword evidence="1" id="KW-0812">Transmembrane</keyword>
<organism evidence="2 3">
    <name type="scientific">Devosia subaequoris</name>
    <dbReference type="NCBI Taxonomy" id="395930"/>
    <lineage>
        <taxon>Bacteria</taxon>
        <taxon>Pseudomonadati</taxon>
        <taxon>Pseudomonadota</taxon>
        <taxon>Alphaproteobacteria</taxon>
        <taxon>Hyphomicrobiales</taxon>
        <taxon>Devosiaceae</taxon>
        <taxon>Devosia</taxon>
    </lineage>
</organism>
<evidence type="ECO:0000313" key="2">
    <source>
        <dbReference type="EMBL" id="MBB4052387.1"/>
    </source>
</evidence>
<accession>A0A7W6INE9</accession>
<feature type="transmembrane region" description="Helical" evidence="1">
    <location>
        <begin position="20"/>
        <end position="40"/>
    </location>
</feature>
<name>A0A7W6INE9_9HYPH</name>
<gene>
    <name evidence="2" type="ORF">GGR20_002030</name>
</gene>
<dbReference type="Proteomes" id="UP000547011">
    <property type="component" value="Unassembled WGS sequence"/>
</dbReference>
<dbReference type="AlphaFoldDB" id="A0A7W6INE9"/>
<feature type="transmembrane region" description="Helical" evidence="1">
    <location>
        <begin position="46"/>
        <end position="66"/>
    </location>
</feature>
<comment type="caution">
    <text evidence="2">The sequence shown here is derived from an EMBL/GenBank/DDBJ whole genome shotgun (WGS) entry which is preliminary data.</text>
</comment>
<dbReference type="EMBL" id="JACIEW010000004">
    <property type="protein sequence ID" value="MBB4052387.1"/>
    <property type="molecule type" value="Genomic_DNA"/>
</dbReference>
<evidence type="ECO:0000256" key="1">
    <source>
        <dbReference type="SAM" id="Phobius"/>
    </source>
</evidence>
<keyword evidence="3" id="KW-1185">Reference proteome</keyword>
<sequence length="159" mass="17299">MQVTTTTPLFAATLRPDRSLRMAGGWLALVLAAIVAAPFLLALPEFLVPGLSAFVIGTAGLAAVSVRQARQGRISQQITLWTDQVEIATTQPGIEKTLERFDPAEVRLRLERDSFERTTGIYLRAADREIVLGAFLSTADKSSFAKAFGAALRKARRAR</sequence>
<keyword evidence="1" id="KW-1133">Transmembrane helix</keyword>
<keyword evidence="1" id="KW-0472">Membrane</keyword>
<dbReference type="InterPro" id="IPR019253">
    <property type="entry name" value="DUF2244_TM"/>
</dbReference>